<evidence type="ECO:0000313" key="1">
    <source>
        <dbReference type="EMBL" id="MBI2465995.1"/>
    </source>
</evidence>
<name>A0A931YDL1_9BACT</name>
<dbReference type="Proteomes" id="UP000709672">
    <property type="component" value="Unassembled WGS sequence"/>
</dbReference>
<dbReference type="AlphaFoldDB" id="A0A931YDL1"/>
<accession>A0A931YDL1</accession>
<feature type="non-terminal residue" evidence="1">
    <location>
        <position position="1"/>
    </location>
</feature>
<evidence type="ECO:0000313" key="2">
    <source>
        <dbReference type="Proteomes" id="UP000709672"/>
    </source>
</evidence>
<proteinExistence type="predicted"/>
<protein>
    <submittedName>
        <fullName evidence="1">Uncharacterized protein</fullName>
    </submittedName>
</protein>
<sequence length="73" mass="8377">IRAPKRVENGVAENTIACMIPKKSKKPEELWVMYQLKGARKHIITAWRYPGISPVRDQIPIPQDILEELKGII</sequence>
<organism evidence="1 2">
    <name type="scientific">Candidatus Sungiibacteriota bacterium</name>
    <dbReference type="NCBI Taxonomy" id="2750080"/>
    <lineage>
        <taxon>Bacteria</taxon>
        <taxon>Candidatus Sungiibacteriota</taxon>
    </lineage>
</organism>
<gene>
    <name evidence="1" type="ORF">HYV66_02060</name>
</gene>
<dbReference type="EMBL" id="JACPHQ010000024">
    <property type="protein sequence ID" value="MBI2465995.1"/>
    <property type="molecule type" value="Genomic_DNA"/>
</dbReference>
<reference evidence="1" key="1">
    <citation type="submission" date="2020-07" db="EMBL/GenBank/DDBJ databases">
        <title>Huge and variable diversity of episymbiotic CPR bacteria and DPANN archaea in groundwater ecosystems.</title>
        <authorList>
            <person name="He C.Y."/>
            <person name="Keren R."/>
            <person name="Whittaker M."/>
            <person name="Farag I.F."/>
            <person name="Doudna J."/>
            <person name="Cate J.H.D."/>
            <person name="Banfield J.F."/>
        </authorList>
    </citation>
    <scope>NUCLEOTIDE SEQUENCE</scope>
    <source>
        <strain evidence="1">NC_groundwater_418_Ag_B-0.1um_45_10</strain>
    </source>
</reference>
<comment type="caution">
    <text evidence="1">The sequence shown here is derived from an EMBL/GenBank/DDBJ whole genome shotgun (WGS) entry which is preliminary data.</text>
</comment>